<evidence type="ECO:0000256" key="6">
    <source>
        <dbReference type="ARBA" id="ARBA00023316"/>
    </source>
</evidence>
<dbReference type="CDD" id="cd16913">
    <property type="entry name" value="YkuD_like"/>
    <property type="match status" value="1"/>
</dbReference>
<comment type="pathway">
    <text evidence="1 7">Cell wall biogenesis; peptidoglycan biosynthesis.</text>
</comment>
<dbReference type="GO" id="GO:0009252">
    <property type="term" value="P:peptidoglycan biosynthetic process"/>
    <property type="evidence" value="ECO:0007669"/>
    <property type="project" value="UniProtKB-UniPathway"/>
</dbReference>
<feature type="region of interest" description="Disordered" evidence="8">
    <location>
        <begin position="634"/>
        <end position="657"/>
    </location>
</feature>
<sequence>MGRLALTALALMLGLGLADAPTAEPRRSAGSLETGAIEPGAPVSSVIPEVTTVPAGYVTYEVQSERAAEETAGRPEEIEPVREKAALTPDAEPEPSTEANVEIEAGAADADPATVKADHGTERDETAANEETEPAEETTAADAPATPVAETDATEAVIADESGAHVPAEQVTEKTEKPPIDPATPVAEAIRARLAELPEEGEEQEVKEREALLDFYATRGYAPLWVSADGLNADATSVIDAFGTANEWGLNPEDFPRPALSDAQSRDFSPADQAAAEVDLMQIVLKYARHARGGRIMQPSEQLNSNLDRRAQLIEPADVLASVADASDKGAALLDTHPKHPQFHLLREKYVAALGKNKHATPNAAAKRLRANMEMWRWKWPDIGEFHIIANVPSYTIDVVKDGKTIHTERIVVGELGKQTSIFSRRLQDVTFRPMWRVPESIKVRELWPSLLRGGGMMRQYGLEVETKSGRRLDWRTMDWANTDIRDYEVVQPPGAKSAMGYVKFSFPSQHTIFMHDTPDKWMFGQRQRTLSAGCLRLRNPLRMAELVLEHDKGWGAAKVDELAKRGPLNNEVLIDGRIPMHIVYQTAWVDEDGTLKTYSDIYGHEKRVTLALDGKWDEINKGRNHLAPHVPDRRQISRAQSGAQQRATPRSGTANSTFMSQFGIGF</sequence>
<dbReference type="InterPro" id="IPR052905">
    <property type="entry name" value="LD-transpeptidase_YkuD-like"/>
</dbReference>
<feature type="compositionally biased region" description="Basic and acidic residues" evidence="8">
    <location>
        <begin position="116"/>
        <end position="126"/>
    </location>
</feature>
<evidence type="ECO:0000256" key="5">
    <source>
        <dbReference type="ARBA" id="ARBA00022984"/>
    </source>
</evidence>
<dbReference type="GO" id="GO:0071555">
    <property type="term" value="P:cell wall organization"/>
    <property type="evidence" value="ECO:0007669"/>
    <property type="project" value="UniProtKB-UniRule"/>
</dbReference>
<dbReference type="SUPFAM" id="SSF141523">
    <property type="entry name" value="L,D-transpeptidase catalytic domain-like"/>
    <property type="match status" value="1"/>
</dbReference>
<dbReference type="Proteomes" id="UP000018542">
    <property type="component" value="Chromosome"/>
</dbReference>
<dbReference type="InterPro" id="IPR038063">
    <property type="entry name" value="Transpep_catalytic_dom"/>
</dbReference>
<evidence type="ECO:0000256" key="2">
    <source>
        <dbReference type="ARBA" id="ARBA00005992"/>
    </source>
</evidence>
<evidence type="ECO:0000256" key="1">
    <source>
        <dbReference type="ARBA" id="ARBA00004752"/>
    </source>
</evidence>
<dbReference type="InterPro" id="IPR045380">
    <property type="entry name" value="LD_TPept_scaffold_dom"/>
</dbReference>
<feature type="domain" description="L,D-TPase catalytic" evidence="10">
    <location>
        <begin position="386"/>
        <end position="563"/>
    </location>
</feature>
<dbReference type="KEGG" id="hni:W911_10705"/>
<feature type="signal peptide" evidence="9">
    <location>
        <begin position="1"/>
        <end position="20"/>
    </location>
</feature>
<comment type="similarity">
    <text evidence="2">Belongs to the YkuD family.</text>
</comment>
<name>V5SFL4_9HYPH</name>
<dbReference type="PANTHER" id="PTHR41533">
    <property type="entry name" value="L,D-TRANSPEPTIDASE HI_1667-RELATED"/>
    <property type="match status" value="1"/>
</dbReference>
<evidence type="ECO:0000313" key="11">
    <source>
        <dbReference type="EMBL" id="AHB48759.1"/>
    </source>
</evidence>
<evidence type="ECO:0000256" key="4">
    <source>
        <dbReference type="ARBA" id="ARBA00022960"/>
    </source>
</evidence>
<feature type="compositionally biased region" description="Polar residues" evidence="8">
    <location>
        <begin position="638"/>
        <end position="657"/>
    </location>
</feature>
<protein>
    <recommendedName>
        <fullName evidence="10">L,D-TPase catalytic domain-containing protein</fullName>
    </recommendedName>
</protein>
<evidence type="ECO:0000256" key="9">
    <source>
        <dbReference type="SAM" id="SignalP"/>
    </source>
</evidence>
<keyword evidence="6 7" id="KW-0961">Cell wall biogenesis/degradation</keyword>
<evidence type="ECO:0000259" key="10">
    <source>
        <dbReference type="PROSITE" id="PS52029"/>
    </source>
</evidence>
<feature type="compositionally biased region" description="Acidic residues" evidence="8">
    <location>
        <begin position="127"/>
        <end position="136"/>
    </location>
</feature>
<gene>
    <name evidence="11" type="ORF">W911_10705</name>
</gene>
<proteinExistence type="inferred from homology"/>
<dbReference type="STRING" id="1029756.W911_10705"/>
<keyword evidence="4 7" id="KW-0133">Cell shape</keyword>
<evidence type="ECO:0000313" key="12">
    <source>
        <dbReference type="Proteomes" id="UP000018542"/>
    </source>
</evidence>
<keyword evidence="3" id="KW-0808">Transferase</keyword>
<feature type="compositionally biased region" description="Basic and acidic residues" evidence="8">
    <location>
        <begin position="64"/>
        <end position="85"/>
    </location>
</feature>
<dbReference type="EMBL" id="CP006912">
    <property type="protein sequence ID" value="AHB48759.1"/>
    <property type="molecule type" value="Genomic_DNA"/>
</dbReference>
<keyword evidence="5 7" id="KW-0573">Peptidoglycan synthesis</keyword>
<feature type="active site" description="Proton donor/acceptor" evidence="7">
    <location>
        <position position="516"/>
    </location>
</feature>
<dbReference type="Gene3D" id="2.40.440.10">
    <property type="entry name" value="L,D-transpeptidase catalytic domain-like"/>
    <property type="match status" value="1"/>
</dbReference>
<dbReference type="PROSITE" id="PS52029">
    <property type="entry name" value="LD_TPASE"/>
    <property type="match status" value="1"/>
</dbReference>
<evidence type="ECO:0000256" key="7">
    <source>
        <dbReference type="PROSITE-ProRule" id="PRU01373"/>
    </source>
</evidence>
<dbReference type="Pfam" id="PF20142">
    <property type="entry name" value="Scaffold"/>
    <property type="match status" value="1"/>
</dbReference>
<dbReference type="HOGENOM" id="CLU_020360_2_0_5"/>
<reference evidence="11 12" key="1">
    <citation type="journal article" date="2014" name="Genome Announc.">
        <title>Complete Genome Sequence of Hyphomicrobium nitrativorans Strain NL23, a Denitrifying Bacterium Isolated from Biofilm of a Methanol-Fed Denitrification System Treating Seawater at the Montreal Biodome.</title>
        <authorList>
            <person name="Martineau C."/>
            <person name="Villeneuve C."/>
            <person name="Mauffrey F."/>
            <person name="Villemur R."/>
        </authorList>
    </citation>
    <scope>NUCLEOTIDE SEQUENCE [LARGE SCALE GENOMIC DNA]</scope>
    <source>
        <strain evidence="11">NL23</strain>
    </source>
</reference>
<evidence type="ECO:0000256" key="8">
    <source>
        <dbReference type="SAM" id="MobiDB-lite"/>
    </source>
</evidence>
<evidence type="ECO:0000256" key="3">
    <source>
        <dbReference type="ARBA" id="ARBA00022679"/>
    </source>
</evidence>
<accession>V5SFL4</accession>
<dbReference type="PATRIC" id="fig|1029756.8.peg.2227"/>
<dbReference type="AlphaFoldDB" id="V5SFL4"/>
<dbReference type="RefSeq" id="WP_023787493.1">
    <property type="nucleotide sequence ID" value="NC_022997.1"/>
</dbReference>
<keyword evidence="12" id="KW-1185">Reference proteome</keyword>
<feature type="compositionally biased region" description="Low complexity" evidence="8">
    <location>
        <begin position="137"/>
        <end position="156"/>
    </location>
</feature>
<dbReference type="Pfam" id="PF03734">
    <property type="entry name" value="YkuD"/>
    <property type="match status" value="1"/>
</dbReference>
<dbReference type="UniPathway" id="UPA00219"/>
<dbReference type="InterPro" id="IPR005490">
    <property type="entry name" value="LD_TPept_cat_dom"/>
</dbReference>
<organism evidence="11 12">
    <name type="scientific">Hyphomicrobium nitrativorans NL23</name>
    <dbReference type="NCBI Taxonomy" id="1029756"/>
    <lineage>
        <taxon>Bacteria</taxon>
        <taxon>Pseudomonadati</taxon>
        <taxon>Pseudomonadota</taxon>
        <taxon>Alphaproteobacteria</taxon>
        <taxon>Hyphomicrobiales</taxon>
        <taxon>Hyphomicrobiaceae</taxon>
        <taxon>Hyphomicrobium</taxon>
    </lineage>
</organism>
<feature type="region of interest" description="Disordered" evidence="8">
    <location>
        <begin position="64"/>
        <end position="182"/>
    </location>
</feature>
<keyword evidence="9" id="KW-0732">Signal</keyword>
<dbReference type="GO" id="GO:0008360">
    <property type="term" value="P:regulation of cell shape"/>
    <property type="evidence" value="ECO:0007669"/>
    <property type="project" value="UniProtKB-UniRule"/>
</dbReference>
<dbReference type="GO" id="GO:0004180">
    <property type="term" value="F:carboxypeptidase activity"/>
    <property type="evidence" value="ECO:0007669"/>
    <property type="project" value="UniProtKB-ARBA"/>
</dbReference>
<dbReference type="GO" id="GO:0016740">
    <property type="term" value="F:transferase activity"/>
    <property type="evidence" value="ECO:0007669"/>
    <property type="project" value="UniProtKB-KW"/>
</dbReference>
<feature type="active site" description="Nucleophile" evidence="7">
    <location>
        <position position="535"/>
    </location>
</feature>
<dbReference type="PANTHER" id="PTHR41533:SF2">
    <property type="entry name" value="BLR7131 PROTEIN"/>
    <property type="match status" value="1"/>
</dbReference>
<feature type="chain" id="PRO_5004740619" description="L,D-TPase catalytic domain-containing protein" evidence="9">
    <location>
        <begin position="21"/>
        <end position="667"/>
    </location>
</feature>